<protein>
    <submittedName>
        <fullName evidence="1">TIGR03667 family PPOX class F420-dependent oxidoreductase</fullName>
        <ecNumber evidence="1">1.-.-.-</ecNumber>
    </submittedName>
</protein>
<dbReference type="EMBL" id="CP107551">
    <property type="protein sequence ID" value="UYP17693.1"/>
    <property type="molecule type" value="Genomic_DNA"/>
</dbReference>
<keyword evidence="1" id="KW-0560">Oxidoreductase</keyword>
<proteinExistence type="predicted"/>
<evidence type="ECO:0000313" key="2">
    <source>
        <dbReference type="Proteomes" id="UP001156484"/>
    </source>
</evidence>
<gene>
    <name evidence="1" type="ORF">OED52_13530</name>
</gene>
<dbReference type="EC" id="1.-.-.-" evidence="1"/>
<accession>A0ACD4DCA6</accession>
<keyword evidence="2" id="KW-1185">Reference proteome</keyword>
<evidence type="ECO:0000313" key="1">
    <source>
        <dbReference type="EMBL" id="UYP17693.1"/>
    </source>
</evidence>
<reference evidence="1" key="1">
    <citation type="submission" date="2022-10" db="EMBL/GenBank/DDBJ databases">
        <title>Rhodococcus ferula Z13 complete genome.</title>
        <authorList>
            <person name="Long X."/>
            <person name="Zang M."/>
        </authorList>
    </citation>
    <scope>NUCLEOTIDE SEQUENCE</scope>
    <source>
        <strain evidence="1">Z13</strain>
    </source>
</reference>
<dbReference type="Proteomes" id="UP001156484">
    <property type="component" value="Chromosome"/>
</dbReference>
<name>A0ACD4DCA6_9NOCA</name>
<sequence length="140" mass="15599">MSEISAPTLTLPEPVRKRLEDESTIWLTTVDGKGGPVPTPVWFLWSDGTFLIFSRPGTAKLANIAVRPRVALNFDGDGFGGNIAVFTGTAVAGTPVTDDEWERYVRKYEEGMRTLEYGPDSFRADYSVPVRVTPQRFRGW</sequence>
<organism evidence="1 2">
    <name type="scientific">Rhodococcus sacchari</name>
    <dbReference type="NCBI Taxonomy" id="2962047"/>
    <lineage>
        <taxon>Bacteria</taxon>
        <taxon>Bacillati</taxon>
        <taxon>Actinomycetota</taxon>
        <taxon>Actinomycetes</taxon>
        <taxon>Mycobacteriales</taxon>
        <taxon>Nocardiaceae</taxon>
        <taxon>Rhodococcus</taxon>
    </lineage>
</organism>